<dbReference type="AlphaFoldDB" id="A0AAV5HK79"/>
<evidence type="ECO:0000313" key="1">
    <source>
        <dbReference type="EMBL" id="GKU86158.1"/>
    </source>
</evidence>
<comment type="caution">
    <text evidence="1">The sequence shown here is derived from an EMBL/GenBank/DDBJ whole genome shotgun (WGS) entry which is preliminary data.</text>
</comment>
<protein>
    <submittedName>
        <fullName evidence="1">Uncharacterized protein</fullName>
    </submittedName>
</protein>
<dbReference type="PANTHER" id="PTHR47818">
    <property type="entry name" value="RNI-LIKE SUPERFAMILY PROTEIN"/>
    <property type="match status" value="1"/>
</dbReference>
<keyword evidence="2" id="KW-1185">Reference proteome</keyword>
<dbReference type="EMBL" id="BPVZ01000001">
    <property type="protein sequence ID" value="GKU86158.1"/>
    <property type="molecule type" value="Genomic_DNA"/>
</dbReference>
<dbReference type="Gene3D" id="3.80.10.10">
    <property type="entry name" value="Ribonuclease Inhibitor"/>
    <property type="match status" value="2"/>
</dbReference>
<name>A0AAV5HK79_9ROSI</name>
<dbReference type="InterPro" id="IPR001611">
    <property type="entry name" value="Leu-rich_rpt"/>
</dbReference>
<dbReference type="Proteomes" id="UP001054252">
    <property type="component" value="Unassembled WGS sequence"/>
</dbReference>
<gene>
    <name evidence="1" type="ORF">SLEP1_g720</name>
</gene>
<evidence type="ECO:0000313" key="2">
    <source>
        <dbReference type="Proteomes" id="UP001054252"/>
    </source>
</evidence>
<dbReference type="Pfam" id="PF13516">
    <property type="entry name" value="LRR_6"/>
    <property type="match status" value="2"/>
</dbReference>
<organism evidence="1 2">
    <name type="scientific">Rubroshorea leprosula</name>
    <dbReference type="NCBI Taxonomy" id="152421"/>
    <lineage>
        <taxon>Eukaryota</taxon>
        <taxon>Viridiplantae</taxon>
        <taxon>Streptophyta</taxon>
        <taxon>Embryophyta</taxon>
        <taxon>Tracheophyta</taxon>
        <taxon>Spermatophyta</taxon>
        <taxon>Magnoliopsida</taxon>
        <taxon>eudicotyledons</taxon>
        <taxon>Gunneridae</taxon>
        <taxon>Pentapetalae</taxon>
        <taxon>rosids</taxon>
        <taxon>malvids</taxon>
        <taxon>Malvales</taxon>
        <taxon>Dipterocarpaceae</taxon>
        <taxon>Rubroshorea</taxon>
    </lineage>
</organism>
<accession>A0AAV5HK79</accession>
<dbReference type="PANTHER" id="PTHR47818:SF2">
    <property type="entry name" value="F-BOX DOMAIN-CONTAINING PROTEIN"/>
    <property type="match status" value="1"/>
</dbReference>
<dbReference type="SMART" id="SM00368">
    <property type="entry name" value="LRR_RI"/>
    <property type="match status" value="4"/>
</dbReference>
<proteinExistence type="predicted"/>
<dbReference type="SUPFAM" id="SSF52047">
    <property type="entry name" value="RNI-like"/>
    <property type="match status" value="1"/>
</dbReference>
<reference evidence="1 2" key="1">
    <citation type="journal article" date="2021" name="Commun. Biol.">
        <title>The genome of Shorea leprosula (Dipterocarpaceae) highlights the ecological relevance of drought in aseasonal tropical rainforests.</title>
        <authorList>
            <person name="Ng K.K.S."/>
            <person name="Kobayashi M.J."/>
            <person name="Fawcett J.A."/>
            <person name="Hatakeyama M."/>
            <person name="Paape T."/>
            <person name="Ng C.H."/>
            <person name="Ang C.C."/>
            <person name="Tnah L.H."/>
            <person name="Lee C.T."/>
            <person name="Nishiyama T."/>
            <person name="Sese J."/>
            <person name="O'Brien M.J."/>
            <person name="Copetti D."/>
            <person name="Mohd Noor M.I."/>
            <person name="Ong R.C."/>
            <person name="Putra M."/>
            <person name="Sireger I.Z."/>
            <person name="Indrioko S."/>
            <person name="Kosugi Y."/>
            <person name="Izuno A."/>
            <person name="Isagi Y."/>
            <person name="Lee S.L."/>
            <person name="Shimizu K.K."/>
        </authorList>
    </citation>
    <scope>NUCLEOTIDE SEQUENCE [LARGE SCALE GENOMIC DNA]</scope>
    <source>
        <strain evidence="1">214</strain>
    </source>
</reference>
<dbReference type="InterPro" id="IPR032675">
    <property type="entry name" value="LRR_dom_sf"/>
</dbReference>
<sequence length="601" mass="67772">MAEVPSLVHFCIQSIRRELLLLGNELPSYVYELPPELFDSLVACLPPWGLEKLQTEMRVMNSNDDSTSDHYQERKRRRKMDFNASWKALFMLRWPERINCVQTDNWQQIYWETHLQDCLDEALELAMLPSFCGCVGEIKVSDNILKHIFHEESLLVSTCDVSKLSFHCQQFGSYARCLRLHNVLNIQESSQLLTNCKLQSLEVHRIRSEEHVNRLCKLLSQNRETLKSIEFLHCMLCPNSVNAICSSLLIRSLEKHQIQHLSIRSSRFLETTPASSAHAFASFLMSGRSLSSLKLQDNNLNSSSAQIIFTALLEASSDLSILNLSENYITGWLSGFNRRSSGFLSSSGIVNSLQSLRVLNLRGNNLHKEDADDLRYALIRMPSLEILDISENPFGDEGISRLIPYFVEVSGRGTPLVCLELEDSEISSVGVEQLLNTISEFERPLNSLSIAHNCLYSGVAPALGRFLSNIQVLNIEDIGLGPSGFEKLYEVLVENLKLVEINISKNRGGIATARFLSKLISCAPVLVRVNAAHNFMRDDSLTLMYSTLKEKRAHLKHLDLSGSLLIHTNHASMFAEFKHNGQPIVILPPSLASIIPYDDDP</sequence>